<dbReference type="Proteomes" id="UP000697998">
    <property type="component" value="Unassembled WGS sequence"/>
</dbReference>
<accession>A0A935UIY0</accession>
<name>A0A935UIY0_9PROT</name>
<protein>
    <submittedName>
        <fullName evidence="1">Uncharacterized protein</fullName>
    </submittedName>
</protein>
<proteinExistence type="predicted"/>
<organism evidence="1 2">
    <name type="scientific">Candidatus Accumulibacter proximus</name>
    <dbReference type="NCBI Taxonomy" id="2954385"/>
    <lineage>
        <taxon>Bacteria</taxon>
        <taxon>Pseudomonadati</taxon>
        <taxon>Pseudomonadota</taxon>
        <taxon>Betaproteobacteria</taxon>
        <taxon>Candidatus Accumulibacter</taxon>
    </lineage>
</organism>
<dbReference type="AlphaFoldDB" id="A0A935UIY0"/>
<reference evidence="1 2" key="1">
    <citation type="submission" date="2020-10" db="EMBL/GenBank/DDBJ databases">
        <title>Connecting structure to function with the recovery of over 1000 high-quality activated sludge metagenome-assembled genomes encoding full-length rRNA genes using long-read sequencing.</title>
        <authorList>
            <person name="Singleton C.M."/>
            <person name="Petriglieri F."/>
            <person name="Kristensen J.M."/>
            <person name="Kirkegaard R.H."/>
            <person name="Michaelsen T.Y."/>
            <person name="Andersen M.H."/>
            <person name="Karst S.M."/>
            <person name="Dueholm M.S."/>
            <person name="Nielsen P.H."/>
            <person name="Albertsen M."/>
        </authorList>
    </citation>
    <scope>NUCLEOTIDE SEQUENCE [LARGE SCALE GENOMIC DNA]</scope>
    <source>
        <strain evidence="1">EsbW_18-Q3-R4-48_BATAC.285</strain>
    </source>
</reference>
<dbReference type="EMBL" id="JADJMH010000034">
    <property type="protein sequence ID" value="MBK7677105.1"/>
    <property type="molecule type" value="Genomic_DNA"/>
</dbReference>
<sequence length="55" mass="5909">MIIPENVMLAAGINSHFPVFVPAAPMSADTMGAALIHVLDADRPEKSALHRVQAW</sequence>
<gene>
    <name evidence="1" type="ORF">IPJ27_21480</name>
</gene>
<comment type="caution">
    <text evidence="1">The sequence shown here is derived from an EMBL/GenBank/DDBJ whole genome shotgun (WGS) entry which is preliminary data.</text>
</comment>
<evidence type="ECO:0000313" key="1">
    <source>
        <dbReference type="EMBL" id="MBK7677105.1"/>
    </source>
</evidence>
<evidence type="ECO:0000313" key="2">
    <source>
        <dbReference type="Proteomes" id="UP000697998"/>
    </source>
</evidence>